<feature type="domain" description="PH" evidence="2">
    <location>
        <begin position="10"/>
        <end position="121"/>
    </location>
</feature>
<dbReference type="SUPFAM" id="SSF50729">
    <property type="entry name" value="PH domain-like"/>
    <property type="match status" value="1"/>
</dbReference>
<dbReference type="CDD" id="cd13384">
    <property type="entry name" value="PH_Gab2_2"/>
    <property type="match status" value="1"/>
</dbReference>
<dbReference type="InterPro" id="IPR011993">
    <property type="entry name" value="PH-like_dom_sf"/>
</dbReference>
<dbReference type="GO" id="GO:0005737">
    <property type="term" value="C:cytoplasm"/>
    <property type="evidence" value="ECO:0007669"/>
    <property type="project" value="TreeGrafter"/>
</dbReference>
<feature type="compositionally biased region" description="Gly residues" evidence="1">
    <location>
        <begin position="501"/>
        <end position="511"/>
    </location>
</feature>
<feature type="region of interest" description="Disordered" evidence="1">
    <location>
        <begin position="411"/>
        <end position="560"/>
    </location>
</feature>
<dbReference type="GO" id="GO:0035591">
    <property type="term" value="F:signaling adaptor activity"/>
    <property type="evidence" value="ECO:0007669"/>
    <property type="project" value="TreeGrafter"/>
</dbReference>
<dbReference type="EMBL" id="HBUF01162460">
    <property type="protein sequence ID" value="CAG6650460.1"/>
    <property type="molecule type" value="Transcribed_RNA"/>
</dbReference>
<dbReference type="InterPro" id="IPR001849">
    <property type="entry name" value="PH_domain"/>
</dbReference>
<dbReference type="Pfam" id="PF00169">
    <property type="entry name" value="PH"/>
    <property type="match status" value="1"/>
</dbReference>
<dbReference type="PROSITE" id="PS50003">
    <property type="entry name" value="PH_DOMAIN"/>
    <property type="match status" value="1"/>
</dbReference>
<evidence type="ECO:0000313" key="3">
    <source>
        <dbReference type="EMBL" id="CAG6650460.1"/>
    </source>
</evidence>
<evidence type="ECO:0000256" key="1">
    <source>
        <dbReference type="SAM" id="MobiDB-lite"/>
    </source>
</evidence>
<feature type="region of interest" description="Disordered" evidence="1">
    <location>
        <begin position="254"/>
        <end position="286"/>
    </location>
</feature>
<feature type="compositionally biased region" description="Polar residues" evidence="1">
    <location>
        <begin position="416"/>
        <end position="430"/>
    </location>
</feature>
<feature type="compositionally biased region" description="Low complexity" evidence="1">
    <location>
        <begin position="632"/>
        <end position="642"/>
    </location>
</feature>
<dbReference type="FunFam" id="2.30.29.30:FF:000286">
    <property type="entry name" value="PH-protein kinase domain containing protein"/>
    <property type="match status" value="1"/>
</dbReference>
<feature type="region of interest" description="Disordered" evidence="1">
    <location>
        <begin position="314"/>
        <end position="334"/>
    </location>
</feature>
<sequence length="812" mass="87310">MMSNFYDNSEIVHEGWLTKSPPTTRIWRARWRKRWFVLKHAGQIPGQYLLCYFTDRNCRKIKGQIDLDQCEQVDAGLRFEHRKQKYQHMFDLKTPRRTYYLAADTEDEMNRWVDAICHICGLKTFPPVDGPGLGVDGEFGYDPGLMSQPPPGRVLGVDSPPISPTSSVSGPYIPISECISGKPLSSPDGLSDFLALQHYATQRFQYQQQQGPGFESQIGQEPNDTALPRTMRHSANTGYRPGNLDLRKISAHRDHTSGGYRLGDPPELTPPPLGSPPGTDDGESVFTDDESVVTCGSSIAGGIKPRVNWETFPRPSDSSLEGELSKPPPPVSSSLMSANKRFTRSLDPEPAVTLLAPPRPPKPNHLVTTPTGTAPACHCSPGQSCDVCEGGRNATSDVGAPCSAGGTSLGTSSALNVSQGTVSETLSPTQLHEEQSPVEHSIINQQIQHDSSRSQQLTADSKKSSSSLCYSNAPSPSRRHAPGNVSGEIFRYDFDTPPQQGGVGGLSGSGPAGFLPPLESPPVYSNMHSPSNLSTPPLVNRELKPGRKLSDSTNSNEASPVLVYGTGGPSPLYSSAGVGPPVYGTGGPSPLYSGAGMGPPNIDRKLKPPALAGGAAVTVGHKKQDSLPGESPTPLTLASPPTGGSFARRRQRAAPSPVPPLYSGASLYNSGAPLYSSGASQPRRHSTSDDDVRMMYSEDQVYLCNNTKFLTLGYSRQRPAALDKIQYLDLDFLDTSAPSTNTSASSTNTTAPFKLQVDGSMKGSTSTEHDSRNDLIGTTYKTIDFLKTEAFNRTRQQRQVELQSKQTVQATL</sequence>
<accession>A0A8D8RIS6</accession>
<feature type="compositionally biased region" description="Polar residues" evidence="1">
    <location>
        <begin position="442"/>
        <end position="459"/>
    </location>
</feature>
<dbReference type="SMART" id="SM00233">
    <property type="entry name" value="PH"/>
    <property type="match status" value="1"/>
</dbReference>
<evidence type="ECO:0000259" key="2">
    <source>
        <dbReference type="PROSITE" id="PS50003"/>
    </source>
</evidence>
<dbReference type="PANTHER" id="PTHR45960">
    <property type="entry name" value="GRB2-ASSOCIATED-BINDING PROTEIN"/>
    <property type="match status" value="1"/>
</dbReference>
<dbReference type="Gene3D" id="2.30.29.30">
    <property type="entry name" value="Pleckstrin-homology domain (PH domain)/Phosphotyrosine-binding domain (PTB)"/>
    <property type="match status" value="1"/>
</dbReference>
<reference evidence="3" key="1">
    <citation type="submission" date="2021-05" db="EMBL/GenBank/DDBJ databases">
        <authorList>
            <person name="Alioto T."/>
            <person name="Alioto T."/>
            <person name="Gomez Garrido J."/>
        </authorList>
    </citation>
    <scope>NUCLEOTIDE SEQUENCE</scope>
</reference>
<dbReference type="GO" id="GO:0007165">
    <property type="term" value="P:signal transduction"/>
    <property type="evidence" value="ECO:0007669"/>
    <property type="project" value="TreeGrafter"/>
</dbReference>
<name>A0A8D8RIS6_9HEMI</name>
<protein>
    <submittedName>
        <fullName evidence="3">Protein daughter of sevenless</fullName>
    </submittedName>
</protein>
<feature type="region of interest" description="Disordered" evidence="1">
    <location>
        <begin position="613"/>
        <end position="661"/>
    </location>
</feature>
<dbReference type="InterPro" id="IPR046355">
    <property type="entry name" value="Gab1-4-like"/>
</dbReference>
<feature type="compositionally biased region" description="Polar residues" evidence="1">
    <location>
        <begin position="526"/>
        <end position="537"/>
    </location>
</feature>
<dbReference type="PANTHER" id="PTHR45960:SF2">
    <property type="entry name" value="PROTEIN DAUGHTER OF SEVENLESS"/>
    <property type="match status" value="1"/>
</dbReference>
<dbReference type="AlphaFoldDB" id="A0A8D8RIS6"/>
<organism evidence="3">
    <name type="scientific">Cacopsylla melanoneura</name>
    <dbReference type="NCBI Taxonomy" id="428564"/>
    <lineage>
        <taxon>Eukaryota</taxon>
        <taxon>Metazoa</taxon>
        <taxon>Ecdysozoa</taxon>
        <taxon>Arthropoda</taxon>
        <taxon>Hexapoda</taxon>
        <taxon>Insecta</taxon>
        <taxon>Pterygota</taxon>
        <taxon>Neoptera</taxon>
        <taxon>Paraneoptera</taxon>
        <taxon>Hemiptera</taxon>
        <taxon>Sternorrhyncha</taxon>
        <taxon>Psylloidea</taxon>
        <taxon>Psyllidae</taxon>
        <taxon>Psyllinae</taxon>
        <taxon>Cacopsylla</taxon>
    </lineage>
</organism>
<feature type="compositionally biased region" description="Basic and acidic residues" evidence="1">
    <location>
        <begin position="541"/>
        <end position="550"/>
    </location>
</feature>
<proteinExistence type="predicted"/>